<keyword evidence="1" id="KW-0472">Membrane</keyword>
<keyword evidence="1" id="KW-0812">Transmembrane</keyword>
<dbReference type="Pfam" id="PF21902">
    <property type="entry name" value="PTM1-like_N"/>
    <property type="match status" value="1"/>
</dbReference>
<proteinExistence type="predicted"/>
<accession>A0A8H4RCB9</accession>
<evidence type="ECO:0000313" key="4">
    <source>
        <dbReference type="Proteomes" id="UP000566819"/>
    </source>
</evidence>
<keyword evidence="4" id="KW-1185">Reference proteome</keyword>
<dbReference type="Proteomes" id="UP000566819">
    <property type="component" value="Unassembled WGS sequence"/>
</dbReference>
<gene>
    <name evidence="3" type="ORF">G7Y89_g12179</name>
</gene>
<feature type="transmembrane region" description="Helical" evidence="1">
    <location>
        <begin position="401"/>
        <end position="419"/>
    </location>
</feature>
<dbReference type="InterPro" id="IPR053938">
    <property type="entry name" value="PTM1-like_N"/>
</dbReference>
<reference evidence="3 4" key="1">
    <citation type="submission" date="2020-03" db="EMBL/GenBank/DDBJ databases">
        <title>Draft Genome Sequence of Cudoniella acicularis.</title>
        <authorList>
            <person name="Buettner E."/>
            <person name="Kellner H."/>
        </authorList>
    </citation>
    <scope>NUCLEOTIDE SEQUENCE [LARGE SCALE GENOMIC DNA]</scope>
    <source>
        <strain evidence="3 4">DSM 108380</strain>
    </source>
</reference>
<evidence type="ECO:0000256" key="1">
    <source>
        <dbReference type="SAM" id="Phobius"/>
    </source>
</evidence>
<dbReference type="AlphaFoldDB" id="A0A8H4RCB9"/>
<keyword evidence="1" id="KW-1133">Transmembrane helix</keyword>
<feature type="transmembrane region" description="Helical" evidence="1">
    <location>
        <begin position="431"/>
        <end position="455"/>
    </location>
</feature>
<comment type="caution">
    <text evidence="3">The sequence shown here is derived from an EMBL/GenBank/DDBJ whole genome shotgun (WGS) entry which is preliminary data.</text>
</comment>
<protein>
    <recommendedName>
        <fullName evidence="2">PTM1-like N-terminal domain-containing protein</fullName>
    </recommendedName>
</protein>
<feature type="domain" description="PTM1-like N-terminal" evidence="2">
    <location>
        <begin position="218"/>
        <end position="351"/>
    </location>
</feature>
<dbReference type="OrthoDB" id="3687641at2759"/>
<sequence>MFTKTVFTWRKQSAHLPSTKEEEEHFLDDNSSDCNLKSDVPKARIHPKERIAWLTLSVLLTSISCLSWFLRNDQQLQNSYEHGFNTDLQPAKSAITLIETEFYGGIIVNSTGDFNLVLNPDEELYIGTPTRELDASWDRLVGSYIALDTKEASRINGGLSLENGAYYVVLHCLNYLRKALYNHWYPTILTESRDHVPPYFMHVAQNENEMKANDWALHQQCIGMNGGQDFGRRAQSSVLLVTDNARDSSVLLGNVSIVVFELEDEKLGGVETPNGKEYYCNFDNVAAGLCAPEQMGEFLVTKDARAAAANPVVTRNWPLDQPMFVSYQVNQPGYFCVASFSPTGSTFSLTMSITNQGHRLPAFRQRTLDIYRWLAPISLSLFAVWNYAWAVQRRLSAPVSIHALVWLSVIAIAARWVALDWFDQHITRTNSLSRLLASTNCLFVIQTILLFAAAVRSVGVHLETKLPTTTTFIAGVLSLFAPQSQAPPMPKLKTRIGRLY</sequence>
<organism evidence="3 4">
    <name type="scientific">Cudoniella acicularis</name>
    <dbReference type="NCBI Taxonomy" id="354080"/>
    <lineage>
        <taxon>Eukaryota</taxon>
        <taxon>Fungi</taxon>
        <taxon>Dikarya</taxon>
        <taxon>Ascomycota</taxon>
        <taxon>Pezizomycotina</taxon>
        <taxon>Leotiomycetes</taxon>
        <taxon>Helotiales</taxon>
        <taxon>Tricladiaceae</taxon>
        <taxon>Cudoniella</taxon>
    </lineage>
</organism>
<evidence type="ECO:0000259" key="2">
    <source>
        <dbReference type="Pfam" id="PF21902"/>
    </source>
</evidence>
<feature type="transmembrane region" description="Helical" evidence="1">
    <location>
        <begin position="370"/>
        <end position="389"/>
    </location>
</feature>
<dbReference type="EMBL" id="JAAMPI010001249">
    <property type="protein sequence ID" value="KAF4625986.1"/>
    <property type="molecule type" value="Genomic_DNA"/>
</dbReference>
<feature type="transmembrane region" description="Helical" evidence="1">
    <location>
        <begin position="51"/>
        <end position="70"/>
    </location>
</feature>
<evidence type="ECO:0000313" key="3">
    <source>
        <dbReference type="EMBL" id="KAF4625986.1"/>
    </source>
</evidence>
<name>A0A8H4RCB9_9HELO</name>